<name>A0ABN7A5C3_9HEMI</name>
<keyword evidence="5" id="KW-0966">Cell projection</keyword>
<comment type="subcellular location">
    <subcellularLocation>
        <location evidence="1">Cytoplasm</location>
        <location evidence="1">Cytoskeleton</location>
        <location evidence="1">Cilium axoneme</location>
    </subcellularLocation>
</comment>
<dbReference type="PROSITE" id="PS51336">
    <property type="entry name" value="DM10"/>
    <property type="match status" value="3"/>
</dbReference>
<evidence type="ECO:0000256" key="3">
    <source>
        <dbReference type="ARBA" id="ARBA00022737"/>
    </source>
</evidence>
<feature type="domain" description="DM10" evidence="7">
    <location>
        <begin position="233"/>
        <end position="352"/>
    </location>
</feature>
<evidence type="ECO:0000256" key="4">
    <source>
        <dbReference type="ARBA" id="ARBA00023212"/>
    </source>
</evidence>
<dbReference type="SMART" id="SM00676">
    <property type="entry name" value="DM10"/>
    <property type="match status" value="3"/>
</dbReference>
<proteinExistence type="predicted"/>
<evidence type="ECO:0000256" key="6">
    <source>
        <dbReference type="SAM" id="MobiDB-lite"/>
    </source>
</evidence>
<dbReference type="InterPro" id="IPR040193">
    <property type="entry name" value="EFHC1/EFHC2/EFHB"/>
</dbReference>
<keyword evidence="2" id="KW-0963">Cytoplasm</keyword>
<dbReference type="InterPro" id="IPR006602">
    <property type="entry name" value="DM10_dom"/>
</dbReference>
<keyword evidence="9" id="KW-1185">Reference proteome</keyword>
<feature type="domain" description="DM10" evidence="7">
    <location>
        <begin position="413"/>
        <end position="517"/>
    </location>
</feature>
<organism evidence="8 9">
    <name type="scientific">Nesidiocoris tenuis</name>
    <dbReference type="NCBI Taxonomy" id="355587"/>
    <lineage>
        <taxon>Eukaryota</taxon>
        <taxon>Metazoa</taxon>
        <taxon>Ecdysozoa</taxon>
        <taxon>Arthropoda</taxon>
        <taxon>Hexapoda</taxon>
        <taxon>Insecta</taxon>
        <taxon>Pterygota</taxon>
        <taxon>Neoptera</taxon>
        <taxon>Paraneoptera</taxon>
        <taxon>Hemiptera</taxon>
        <taxon>Heteroptera</taxon>
        <taxon>Panheteroptera</taxon>
        <taxon>Cimicomorpha</taxon>
        <taxon>Miridae</taxon>
        <taxon>Dicyphina</taxon>
        <taxon>Nesidiocoris</taxon>
    </lineage>
</organism>
<keyword evidence="3" id="KW-0677">Repeat</keyword>
<dbReference type="Pfam" id="PF06565">
    <property type="entry name" value="DM10_dom"/>
    <property type="match status" value="3"/>
</dbReference>
<dbReference type="Proteomes" id="UP001307889">
    <property type="component" value="Chromosome 1"/>
</dbReference>
<dbReference type="PANTHER" id="PTHR12086">
    <property type="entry name" value="EF-HAND DOMAIN C-TERMINAL CONTAINING PROTEIN"/>
    <property type="match status" value="1"/>
</dbReference>
<sequence length="581" mass="67199">MEQFPLLPGYTFQDITRTNNGVPHKLEYRNGFPVVKTTPVGIGGDTLDVQGVKFVKNPPPGLYDPALTYGKCRGKYILPFRPHHVRFDKKCLSFKGYFTQEVPNSPEESDRIRKIEFIYFLEDDTVLVREPAIENAGFPQGRLVTRGKILKEDGAALHWKDLNNRIKIPINGTVYNLCACDRFTRDFLESQGIEVEEGEELPDDPYTSRRKMPNKPVQQNPPPDRYTKFLMYDKKVLRFTGIWDNRSSEYGDVEEYHVLYYPEDDTMEILKRTKRREQEPTAPLLARIKVPKNWKKLRATFPAESLENFYEHREETYLPQDLILGNTIDVFGRTITLIDCDNATRQFYENYLHVKQPPSISQRDQLKSDDAIRHAARPAPELAERLQEDVLPEWHKFTPPQPKTNLVRYLENMNKVLRYTAKFDALRPEDEGRKFIIEYRLSDGCIKIIERKLRNTGFQGGKFLGYQLVPKPNTCPANPEYYTPVDFEIGGLVNVFGHRFIITGADLAVYNYMEQNTEKFKADSIAKFREYFISEGRVKPLEKNADGKQENITKLEPIAADGVGAHGKEAKKCTFADEQML</sequence>
<evidence type="ECO:0000313" key="9">
    <source>
        <dbReference type="Proteomes" id="UP001307889"/>
    </source>
</evidence>
<reference evidence="8 9" key="1">
    <citation type="submission" date="2023-09" db="EMBL/GenBank/DDBJ databases">
        <title>Nesidiocoris tenuis whole genome shotgun sequence.</title>
        <authorList>
            <person name="Shibata T."/>
            <person name="Shimoda M."/>
            <person name="Kobayashi T."/>
            <person name="Uehara T."/>
        </authorList>
    </citation>
    <scope>NUCLEOTIDE SEQUENCE [LARGE SCALE GENOMIC DNA]</scope>
    <source>
        <strain evidence="8 9">Japan</strain>
    </source>
</reference>
<evidence type="ECO:0000313" key="8">
    <source>
        <dbReference type="EMBL" id="BES87230.1"/>
    </source>
</evidence>
<evidence type="ECO:0000259" key="7">
    <source>
        <dbReference type="PROSITE" id="PS51336"/>
    </source>
</evidence>
<gene>
    <name evidence="8" type="ORF">NTJ_00035</name>
</gene>
<feature type="compositionally biased region" description="Acidic residues" evidence="6">
    <location>
        <begin position="194"/>
        <end position="203"/>
    </location>
</feature>
<protein>
    <submittedName>
        <fullName evidence="8">EF-hand domain-containing protein</fullName>
    </submittedName>
</protein>
<evidence type="ECO:0000256" key="1">
    <source>
        <dbReference type="ARBA" id="ARBA00004430"/>
    </source>
</evidence>
<dbReference type="PANTHER" id="PTHR12086:SF9">
    <property type="entry name" value="EF-HAND DOMAIN-CONTAINING PROTEIN 1"/>
    <property type="match status" value="1"/>
</dbReference>
<evidence type="ECO:0000256" key="5">
    <source>
        <dbReference type="ARBA" id="ARBA00023273"/>
    </source>
</evidence>
<feature type="region of interest" description="Disordered" evidence="6">
    <location>
        <begin position="194"/>
        <end position="224"/>
    </location>
</feature>
<keyword evidence="4" id="KW-0206">Cytoskeleton</keyword>
<accession>A0ABN7A5C3</accession>
<feature type="domain" description="DM10" evidence="7">
    <location>
        <begin position="88"/>
        <end position="192"/>
    </location>
</feature>
<dbReference type="EMBL" id="AP028909">
    <property type="protein sequence ID" value="BES87230.1"/>
    <property type="molecule type" value="Genomic_DNA"/>
</dbReference>
<evidence type="ECO:0000256" key="2">
    <source>
        <dbReference type="ARBA" id="ARBA00022490"/>
    </source>
</evidence>
<dbReference type="Gene3D" id="2.30.29.170">
    <property type="match status" value="3"/>
</dbReference>